<keyword evidence="3 6" id="KW-0285">Flavoprotein</keyword>
<dbReference type="SUPFAM" id="SSF56645">
    <property type="entry name" value="Acyl-CoA dehydrogenase NM domain-like"/>
    <property type="match status" value="1"/>
</dbReference>
<organism evidence="10 11">
    <name type="scientific">Pseudosulfitobacter pseudonitzschiae</name>
    <dbReference type="NCBI Taxonomy" id="1402135"/>
    <lineage>
        <taxon>Bacteria</taxon>
        <taxon>Pseudomonadati</taxon>
        <taxon>Pseudomonadota</taxon>
        <taxon>Alphaproteobacteria</taxon>
        <taxon>Rhodobacterales</taxon>
        <taxon>Roseobacteraceae</taxon>
        <taxon>Pseudosulfitobacter</taxon>
    </lineage>
</organism>
<dbReference type="AlphaFoldDB" id="A0A073J2I7"/>
<evidence type="ECO:0000259" key="7">
    <source>
        <dbReference type="Pfam" id="PF00441"/>
    </source>
</evidence>
<dbReference type="Proteomes" id="UP000027746">
    <property type="component" value="Unassembled WGS sequence"/>
</dbReference>
<dbReference type="Gene3D" id="1.10.540.10">
    <property type="entry name" value="Acyl-CoA dehydrogenase/oxidase, N-terminal domain"/>
    <property type="match status" value="1"/>
</dbReference>
<evidence type="ECO:0000259" key="8">
    <source>
        <dbReference type="Pfam" id="PF02770"/>
    </source>
</evidence>
<feature type="domain" description="Acyl-CoA dehydrogenase/oxidase C-terminal" evidence="7">
    <location>
        <begin position="215"/>
        <end position="343"/>
    </location>
</feature>
<keyword evidence="11" id="KW-1185">Reference proteome</keyword>
<comment type="similarity">
    <text evidence="2 6">Belongs to the acyl-CoA dehydrogenase family.</text>
</comment>
<evidence type="ECO:0000313" key="11">
    <source>
        <dbReference type="Proteomes" id="UP000027746"/>
    </source>
</evidence>
<keyword evidence="5 6" id="KW-0560">Oxidoreductase</keyword>
<evidence type="ECO:0000256" key="1">
    <source>
        <dbReference type="ARBA" id="ARBA00001974"/>
    </source>
</evidence>
<dbReference type="Pfam" id="PF02771">
    <property type="entry name" value="Acyl-CoA_dh_N"/>
    <property type="match status" value="1"/>
</dbReference>
<dbReference type="GO" id="GO:0003995">
    <property type="term" value="F:acyl-CoA dehydrogenase activity"/>
    <property type="evidence" value="ECO:0007669"/>
    <property type="project" value="TreeGrafter"/>
</dbReference>
<dbReference type="SUPFAM" id="SSF47203">
    <property type="entry name" value="Acyl-CoA dehydrogenase C-terminal domain-like"/>
    <property type="match status" value="1"/>
</dbReference>
<dbReference type="InterPro" id="IPR036250">
    <property type="entry name" value="AcylCo_DH-like_C"/>
</dbReference>
<dbReference type="PANTHER" id="PTHR43884:SF20">
    <property type="entry name" value="ACYL-COA DEHYDROGENASE FADE28"/>
    <property type="match status" value="1"/>
</dbReference>
<sequence>MNFELTEERQMLQDSLRRYLRDKYTTATRNEILESANGMSSEVWAQLAELGVIGAMFTEDQGGFGGAGFDIAVVFEELGRAGVVEPFMDSALIGGRILAACDKADLVEEMIGGGLQLAVAHGEPTSRYDLNHVRTSVDGGKLNGRKAVVMNAENADHLIVSARASGDVADEAGISLYLVAKDAAGLTIQGYPLLAGGRAAEVTLDGVEGELLTEDGFAVLSDVMALATMAQCAETLGAMDTATRLTNDYLGTRKQFGRPIGTFQALAHRMADMLIEMEQARSAVINAAGNLNEDTRIRDMNISAAKNLLGRAGRLIAEEAIQMHGGIAMTQEYELAHIAKRIIMADHRFGDTDHHLERYIALSAA</sequence>
<dbReference type="Pfam" id="PF02770">
    <property type="entry name" value="Acyl-CoA_dh_M"/>
    <property type="match status" value="1"/>
</dbReference>
<evidence type="ECO:0000256" key="2">
    <source>
        <dbReference type="ARBA" id="ARBA00009347"/>
    </source>
</evidence>
<comment type="caution">
    <text evidence="10">The sequence shown here is derived from an EMBL/GenBank/DDBJ whole genome shotgun (WGS) entry which is preliminary data.</text>
</comment>
<evidence type="ECO:0000259" key="9">
    <source>
        <dbReference type="Pfam" id="PF02771"/>
    </source>
</evidence>
<dbReference type="Pfam" id="PF00441">
    <property type="entry name" value="Acyl-CoA_dh_1"/>
    <property type="match status" value="1"/>
</dbReference>
<dbReference type="GO" id="GO:0050660">
    <property type="term" value="F:flavin adenine dinucleotide binding"/>
    <property type="evidence" value="ECO:0007669"/>
    <property type="project" value="InterPro"/>
</dbReference>
<evidence type="ECO:0000313" key="10">
    <source>
        <dbReference type="EMBL" id="KEJ95911.1"/>
    </source>
</evidence>
<dbReference type="Gene3D" id="1.20.140.10">
    <property type="entry name" value="Butyryl-CoA Dehydrogenase, subunit A, domain 3"/>
    <property type="match status" value="1"/>
</dbReference>
<dbReference type="InterPro" id="IPR009075">
    <property type="entry name" value="AcylCo_DH/oxidase_C"/>
</dbReference>
<dbReference type="Gene3D" id="2.40.110.10">
    <property type="entry name" value="Butyryl-CoA Dehydrogenase, subunit A, domain 2"/>
    <property type="match status" value="1"/>
</dbReference>
<dbReference type="OrthoDB" id="7328575at2"/>
<dbReference type="InterPro" id="IPR046373">
    <property type="entry name" value="Acyl-CoA_Oxase/DH_mid-dom_sf"/>
</dbReference>
<feature type="domain" description="Acyl-CoA dehydrogenase/oxidase N-terminal" evidence="9">
    <location>
        <begin position="6"/>
        <end position="84"/>
    </location>
</feature>
<dbReference type="InterPro" id="IPR006091">
    <property type="entry name" value="Acyl-CoA_Oxase/DH_mid-dom"/>
</dbReference>
<protein>
    <submittedName>
        <fullName evidence="10">Acyl-CoA dehydrogenase</fullName>
    </submittedName>
</protein>
<evidence type="ECO:0000256" key="5">
    <source>
        <dbReference type="ARBA" id="ARBA00023002"/>
    </source>
</evidence>
<evidence type="ECO:0000256" key="3">
    <source>
        <dbReference type="ARBA" id="ARBA00022630"/>
    </source>
</evidence>
<evidence type="ECO:0000256" key="4">
    <source>
        <dbReference type="ARBA" id="ARBA00022827"/>
    </source>
</evidence>
<evidence type="ECO:0000256" key="6">
    <source>
        <dbReference type="RuleBase" id="RU362125"/>
    </source>
</evidence>
<dbReference type="EMBL" id="JAMD01000004">
    <property type="protein sequence ID" value="KEJ95911.1"/>
    <property type="molecule type" value="Genomic_DNA"/>
</dbReference>
<proteinExistence type="inferred from homology"/>
<dbReference type="PANTHER" id="PTHR43884">
    <property type="entry name" value="ACYL-COA DEHYDROGENASE"/>
    <property type="match status" value="1"/>
</dbReference>
<name>A0A073J2I7_9RHOB</name>
<reference evidence="10 11" key="1">
    <citation type="submission" date="2014-01" db="EMBL/GenBank/DDBJ databases">
        <title>Sulfitobacter sp. H3 (MCCC 1A00686) Genome Sequencing.</title>
        <authorList>
            <person name="Lai Q."/>
            <person name="Hong Z."/>
        </authorList>
    </citation>
    <scope>NUCLEOTIDE SEQUENCE [LARGE SCALE GENOMIC DNA]</scope>
    <source>
        <strain evidence="10 11">H3</strain>
    </source>
</reference>
<dbReference type="InterPro" id="IPR013786">
    <property type="entry name" value="AcylCoA_DH/ox_N"/>
</dbReference>
<dbReference type="InterPro" id="IPR037069">
    <property type="entry name" value="AcylCoA_DH/ox_N_sf"/>
</dbReference>
<accession>A0A073J2I7</accession>
<dbReference type="GeneID" id="68871279"/>
<gene>
    <name evidence="10" type="ORF">SUH3_16730</name>
</gene>
<dbReference type="InterPro" id="IPR009100">
    <property type="entry name" value="AcylCoA_DH/oxidase_NM_dom_sf"/>
</dbReference>
<keyword evidence="4 6" id="KW-0274">FAD</keyword>
<dbReference type="RefSeq" id="WP_037924784.1">
    <property type="nucleotide sequence ID" value="NZ_CP054599.1"/>
</dbReference>
<feature type="domain" description="Acyl-CoA oxidase/dehydrogenase middle" evidence="8">
    <location>
        <begin position="119"/>
        <end position="196"/>
    </location>
</feature>
<dbReference type="CDD" id="cd00567">
    <property type="entry name" value="ACAD"/>
    <property type="match status" value="1"/>
</dbReference>
<comment type="cofactor">
    <cofactor evidence="1 6">
        <name>FAD</name>
        <dbReference type="ChEBI" id="CHEBI:57692"/>
    </cofactor>
</comment>